<dbReference type="Proteomes" id="UP000485058">
    <property type="component" value="Unassembled WGS sequence"/>
</dbReference>
<evidence type="ECO:0000313" key="1">
    <source>
        <dbReference type="EMBL" id="GFH26218.1"/>
    </source>
</evidence>
<gene>
    <name evidence="1" type="ORF">HaLaN_24328</name>
</gene>
<evidence type="ECO:0000313" key="2">
    <source>
        <dbReference type="Proteomes" id="UP000485058"/>
    </source>
</evidence>
<comment type="caution">
    <text evidence="1">The sequence shown here is derived from an EMBL/GenBank/DDBJ whole genome shotgun (WGS) entry which is preliminary data.</text>
</comment>
<organism evidence="1 2">
    <name type="scientific">Haematococcus lacustris</name>
    <name type="common">Green alga</name>
    <name type="synonym">Haematococcus pluvialis</name>
    <dbReference type="NCBI Taxonomy" id="44745"/>
    <lineage>
        <taxon>Eukaryota</taxon>
        <taxon>Viridiplantae</taxon>
        <taxon>Chlorophyta</taxon>
        <taxon>core chlorophytes</taxon>
        <taxon>Chlorophyceae</taxon>
        <taxon>CS clade</taxon>
        <taxon>Chlamydomonadales</taxon>
        <taxon>Haematococcaceae</taxon>
        <taxon>Haematococcus</taxon>
    </lineage>
</organism>
<dbReference type="EMBL" id="BLLF01003060">
    <property type="protein sequence ID" value="GFH26218.1"/>
    <property type="molecule type" value="Genomic_DNA"/>
</dbReference>
<sequence>MAGYGKASHLPSSLLPLICSSVAQLLWQRSTAFVAYRGTARSRRDVASDWLGASQGTPNQLWALRVLLRHARSQHLLAVARPKLSQYRPRSVCELVPEGRCSVAAVQSVNCQFRALNLTWTFQYQS</sequence>
<keyword evidence="2" id="KW-1185">Reference proteome</keyword>
<accession>A0A6A0A384</accession>
<reference evidence="1 2" key="1">
    <citation type="submission" date="2020-02" db="EMBL/GenBank/DDBJ databases">
        <title>Draft genome sequence of Haematococcus lacustris strain NIES-144.</title>
        <authorList>
            <person name="Morimoto D."/>
            <person name="Nakagawa S."/>
            <person name="Yoshida T."/>
            <person name="Sawayama S."/>
        </authorList>
    </citation>
    <scope>NUCLEOTIDE SEQUENCE [LARGE SCALE GENOMIC DNA]</scope>
    <source>
        <strain evidence="1 2">NIES-144</strain>
    </source>
</reference>
<dbReference type="AlphaFoldDB" id="A0A6A0A384"/>
<proteinExistence type="predicted"/>
<name>A0A6A0A384_HAELA</name>
<protein>
    <submittedName>
        <fullName evidence="1">Uncharacterized protein</fullName>
    </submittedName>
</protein>